<reference evidence="11" key="2">
    <citation type="journal article" date="2017" name="Parasit. Vectors">
        <title>Exploring the diversity of Diplostomum (Digenea: Diplostomidae) in fishes from the River Danube using mitochondrial DNA barcodes.</title>
        <authorList>
            <person name="Kudlai O."/>
            <person name="Oros M."/>
            <person name="Kostadinova A."/>
            <person name="Georgieva S."/>
        </authorList>
    </citation>
    <scope>NUCLEOTIDE SEQUENCE</scope>
    <source>
        <strain evidence="11">RRD1</strain>
    </source>
</reference>
<evidence type="ECO:0000256" key="1">
    <source>
        <dbReference type="ARBA" id="ARBA00004370"/>
    </source>
</evidence>
<feature type="transmembrane region" description="Helical" evidence="9">
    <location>
        <begin position="59"/>
        <end position="79"/>
    </location>
</feature>
<protein>
    <recommendedName>
        <fullName evidence="3 9">NADH-ubiquinone oxidoreductase chain 3</fullName>
        <ecNumber evidence="9">7.1.1.2</ecNumber>
    </recommendedName>
</protein>
<dbReference type="GO" id="GO:0008137">
    <property type="term" value="F:NADH dehydrogenase (ubiquinone) activity"/>
    <property type="evidence" value="ECO:0007669"/>
    <property type="project" value="UniProtKB-UniRule"/>
</dbReference>
<evidence type="ECO:0000256" key="6">
    <source>
        <dbReference type="ARBA" id="ARBA00022989"/>
    </source>
</evidence>
<evidence type="ECO:0000313" key="10">
    <source>
        <dbReference type="EMBL" id="AKP94287.1"/>
    </source>
</evidence>
<dbReference type="GO" id="GO:0031966">
    <property type="term" value="C:mitochondrial membrane"/>
    <property type="evidence" value="ECO:0007669"/>
    <property type="project" value="UniProtKB-SubCell"/>
</dbReference>
<feature type="transmembrane region" description="Helical" evidence="9">
    <location>
        <begin position="91"/>
        <end position="107"/>
    </location>
</feature>
<dbReference type="EC" id="7.1.1.2" evidence="9"/>
<comment type="function">
    <text evidence="9">Core subunit of the mitochondrial membrane respiratory chain NADH dehydrogenase (Complex I) which catalyzes electron transfer from NADH through the respiratory chain, using ubiquinone as an electron acceptor. Essential for the catalytic activity of complex I.</text>
</comment>
<dbReference type="EMBL" id="KR269763">
    <property type="protein sequence ID" value="AKP94287.1"/>
    <property type="molecule type" value="Genomic_DNA"/>
</dbReference>
<comment type="similarity">
    <text evidence="2 9">Belongs to the complex I subunit 3 family.</text>
</comment>
<keyword evidence="9" id="KW-0830">Ubiquinone</keyword>
<dbReference type="GO" id="GO:0016491">
    <property type="term" value="F:oxidoreductase activity"/>
    <property type="evidence" value="ECO:0007669"/>
    <property type="project" value="UniProtKB-KW"/>
</dbReference>
<evidence type="ECO:0000313" key="11">
    <source>
        <dbReference type="EMBL" id="AUC63443.1"/>
    </source>
</evidence>
<evidence type="ECO:0000256" key="5">
    <source>
        <dbReference type="ARBA" id="ARBA00022692"/>
    </source>
</evidence>
<keyword evidence="9" id="KW-0520">NAD</keyword>
<keyword evidence="11" id="KW-0560">Oxidoreductase</keyword>
<keyword evidence="6 9" id="KW-1133">Transmembrane helix</keyword>
<keyword evidence="4 9" id="KW-0813">Transport</keyword>
<organism evidence="10">
    <name type="scientific">Diplostomum spathaceum</name>
    <dbReference type="NCBI Taxonomy" id="183647"/>
    <lineage>
        <taxon>Eukaryota</taxon>
        <taxon>Metazoa</taxon>
        <taxon>Spiralia</taxon>
        <taxon>Lophotrochozoa</taxon>
        <taxon>Platyhelminthes</taxon>
        <taxon>Trematoda</taxon>
        <taxon>Digenea</taxon>
        <taxon>Diplostomida</taxon>
        <taxon>Diplostomoidea</taxon>
        <taxon>Diplostomidae</taxon>
        <taxon>Diplostomum</taxon>
    </lineage>
</organism>
<evidence type="ECO:0000256" key="4">
    <source>
        <dbReference type="ARBA" id="ARBA00022448"/>
    </source>
</evidence>
<keyword evidence="9 10" id="KW-0496">Mitochondrion</keyword>
<dbReference type="Gene3D" id="1.20.58.1610">
    <property type="entry name" value="NADH:ubiquinone/plastoquinone oxidoreductase, chain 3"/>
    <property type="match status" value="1"/>
</dbReference>
<keyword evidence="5 9" id="KW-0812">Transmembrane</keyword>
<keyword evidence="9" id="KW-0249">Electron transport</keyword>
<dbReference type="InterPro" id="IPR000440">
    <property type="entry name" value="NADH_UbQ/plastoQ_OxRdtase_su3"/>
</dbReference>
<dbReference type="Pfam" id="PF00507">
    <property type="entry name" value="Oxidored_q4"/>
    <property type="match status" value="1"/>
</dbReference>
<evidence type="ECO:0000256" key="7">
    <source>
        <dbReference type="ARBA" id="ARBA00023136"/>
    </source>
</evidence>
<evidence type="ECO:0000256" key="8">
    <source>
        <dbReference type="ARBA" id="ARBA00049551"/>
    </source>
</evidence>
<geneLocation type="mitochondrion" evidence="10"/>
<sequence>MLYFFSCVLVLSIIFFLVLFYHLYTWNPSVSFLDSSRVWVSPFECGFLGNVLVENVFSYTYFILLVFFVIFDLEISLLVNIPYEGQLFKNFSFYFFFIFILVLGYTLEVSKGYVSWNY</sequence>
<feature type="transmembrane region" description="Helical" evidence="9">
    <location>
        <begin position="7"/>
        <end position="24"/>
    </location>
</feature>
<comment type="catalytic activity">
    <reaction evidence="8 9">
        <text>a ubiquinone + NADH + 5 H(+)(in) = a ubiquinol + NAD(+) + 4 H(+)(out)</text>
        <dbReference type="Rhea" id="RHEA:29091"/>
        <dbReference type="Rhea" id="RHEA-COMP:9565"/>
        <dbReference type="Rhea" id="RHEA-COMP:9566"/>
        <dbReference type="ChEBI" id="CHEBI:15378"/>
        <dbReference type="ChEBI" id="CHEBI:16389"/>
        <dbReference type="ChEBI" id="CHEBI:17976"/>
        <dbReference type="ChEBI" id="CHEBI:57540"/>
        <dbReference type="ChEBI" id="CHEBI:57945"/>
        <dbReference type="EC" id="7.1.1.2"/>
    </reaction>
</comment>
<keyword evidence="9" id="KW-0679">Respiratory chain</keyword>
<proteinExistence type="inferred from homology"/>
<name>A0A0H4SLD9_9TREM</name>
<keyword evidence="7 9" id="KW-0472">Membrane</keyword>
<evidence type="ECO:0000256" key="9">
    <source>
        <dbReference type="RuleBase" id="RU003640"/>
    </source>
</evidence>
<evidence type="ECO:0000256" key="2">
    <source>
        <dbReference type="ARBA" id="ARBA00008472"/>
    </source>
</evidence>
<reference evidence="10" key="1">
    <citation type="journal article" date="2015" name="Parasit. Vectors">
        <title>Complete mitochondrial genomes and nuclear ribosomal RNA operons of two species of Diplostomum (Platyhelminthes: Trematoda): a molecular resource for taxonomy and molecular epidemiology of important fish pathogens.</title>
        <authorList>
            <person name="Brabec J."/>
            <person name="Kostadinova A."/>
            <person name="Scholz T."/>
            <person name="Littlewood D.T."/>
        </authorList>
    </citation>
    <scope>NUCLEOTIDE SEQUENCE</scope>
    <source>
        <strain evidence="10">Spa3a</strain>
    </source>
</reference>
<dbReference type="AlphaFoldDB" id="A0A0H4SLD9"/>
<comment type="subcellular location">
    <subcellularLocation>
        <location evidence="1">Membrane</location>
    </subcellularLocation>
    <subcellularLocation>
        <location evidence="9">Mitochondrion membrane</location>
        <topology evidence="9">Multi-pass membrane protein</topology>
    </subcellularLocation>
</comment>
<dbReference type="EMBL" id="KY654045">
    <property type="protein sequence ID" value="AUC63443.1"/>
    <property type="molecule type" value="Genomic_DNA"/>
</dbReference>
<gene>
    <name evidence="10" type="primary">ND3</name>
    <name evidence="11" type="synonym">NAD3</name>
</gene>
<accession>A0A0H4SLD9</accession>
<keyword evidence="9" id="KW-1278">Translocase</keyword>
<dbReference type="InterPro" id="IPR038430">
    <property type="entry name" value="NDAH_ubi_oxred_su3_sf"/>
</dbReference>
<evidence type="ECO:0000256" key="3">
    <source>
        <dbReference type="ARBA" id="ARBA00021007"/>
    </source>
</evidence>